<feature type="domain" description="Methyl-accepting transducer" evidence="13">
    <location>
        <begin position="272"/>
        <end position="501"/>
    </location>
</feature>
<evidence type="ECO:0000256" key="10">
    <source>
        <dbReference type="ARBA" id="ARBA00029447"/>
    </source>
</evidence>
<dbReference type="PANTHER" id="PTHR43531">
    <property type="entry name" value="PROTEIN ICFG"/>
    <property type="match status" value="1"/>
</dbReference>
<keyword evidence="16" id="KW-1185">Reference proteome</keyword>
<dbReference type="OrthoDB" id="8982326at2"/>
<evidence type="ECO:0000256" key="7">
    <source>
        <dbReference type="ARBA" id="ARBA00022989"/>
    </source>
</evidence>
<dbReference type="Gene3D" id="1.10.287.950">
    <property type="entry name" value="Methyl-accepting chemotaxis protein"/>
    <property type="match status" value="1"/>
</dbReference>
<evidence type="ECO:0000256" key="12">
    <source>
        <dbReference type="SAM" id="Phobius"/>
    </source>
</evidence>
<evidence type="ECO:0000259" key="13">
    <source>
        <dbReference type="PROSITE" id="PS50111"/>
    </source>
</evidence>
<dbReference type="SUPFAM" id="SSF47170">
    <property type="entry name" value="Aspartate receptor, ligand-binding domain"/>
    <property type="match status" value="1"/>
</dbReference>
<dbReference type="InterPro" id="IPR004089">
    <property type="entry name" value="MCPsignal_dom"/>
</dbReference>
<keyword evidence="2" id="KW-1003">Cell membrane</keyword>
<dbReference type="PROSITE" id="PS50885">
    <property type="entry name" value="HAMP"/>
    <property type="match status" value="1"/>
</dbReference>
<name>A0A0F5K4V5_9BURK</name>
<dbReference type="FunFam" id="1.10.287.950:FF:000001">
    <property type="entry name" value="Methyl-accepting chemotaxis sensory transducer"/>
    <property type="match status" value="1"/>
</dbReference>
<keyword evidence="3" id="KW-0488">Methylation</keyword>
<dbReference type="EMBL" id="LAQU01000002">
    <property type="protein sequence ID" value="KKB64985.1"/>
    <property type="molecule type" value="Genomic_DNA"/>
</dbReference>
<dbReference type="STRING" id="28092.WM40_03255"/>
<accession>A0A0F5K4V5</accession>
<dbReference type="InterPro" id="IPR003122">
    <property type="entry name" value="Tar_rcpt_lig-bd"/>
</dbReference>
<dbReference type="Proteomes" id="UP000033618">
    <property type="component" value="Unassembled WGS sequence"/>
</dbReference>
<evidence type="ECO:0000256" key="6">
    <source>
        <dbReference type="ARBA" id="ARBA00022692"/>
    </source>
</evidence>
<evidence type="ECO:0000256" key="1">
    <source>
        <dbReference type="ARBA" id="ARBA00004429"/>
    </source>
</evidence>
<dbReference type="PRINTS" id="PR00260">
    <property type="entry name" value="CHEMTRNSDUCR"/>
</dbReference>
<dbReference type="Pfam" id="PF00015">
    <property type="entry name" value="MCPsignal"/>
    <property type="match status" value="1"/>
</dbReference>
<dbReference type="SMART" id="SM00304">
    <property type="entry name" value="HAMP"/>
    <property type="match status" value="1"/>
</dbReference>
<evidence type="ECO:0000256" key="2">
    <source>
        <dbReference type="ARBA" id="ARBA00022475"/>
    </source>
</evidence>
<dbReference type="GO" id="GO:0005886">
    <property type="term" value="C:plasma membrane"/>
    <property type="evidence" value="ECO:0007669"/>
    <property type="project" value="UniProtKB-SubCell"/>
</dbReference>
<evidence type="ECO:0000256" key="8">
    <source>
        <dbReference type="ARBA" id="ARBA00023136"/>
    </source>
</evidence>
<keyword evidence="9 11" id="KW-0807">Transducer</keyword>
<dbReference type="SUPFAM" id="SSF58104">
    <property type="entry name" value="Methyl-accepting chemotaxis protein (MCP) signaling domain"/>
    <property type="match status" value="1"/>
</dbReference>
<keyword evidence="4" id="KW-0145">Chemotaxis</keyword>
<dbReference type="GO" id="GO:0004888">
    <property type="term" value="F:transmembrane signaling receptor activity"/>
    <property type="evidence" value="ECO:0007669"/>
    <property type="project" value="InterPro"/>
</dbReference>
<comment type="similarity">
    <text evidence="10">Belongs to the methyl-accepting chemotaxis (MCP) protein family.</text>
</comment>
<feature type="domain" description="HAMP" evidence="14">
    <location>
        <begin position="215"/>
        <end position="267"/>
    </location>
</feature>
<dbReference type="AlphaFoldDB" id="A0A0F5K4V5"/>
<gene>
    <name evidence="15" type="ORF">WM40_03255</name>
</gene>
<evidence type="ECO:0000256" key="11">
    <source>
        <dbReference type="PROSITE-ProRule" id="PRU00284"/>
    </source>
</evidence>
<organism evidence="15 16">
    <name type="scientific">Robbsia andropogonis</name>
    <dbReference type="NCBI Taxonomy" id="28092"/>
    <lineage>
        <taxon>Bacteria</taxon>
        <taxon>Pseudomonadati</taxon>
        <taxon>Pseudomonadota</taxon>
        <taxon>Betaproteobacteria</taxon>
        <taxon>Burkholderiales</taxon>
        <taxon>Burkholderiaceae</taxon>
        <taxon>Robbsia</taxon>
    </lineage>
</organism>
<evidence type="ECO:0000256" key="4">
    <source>
        <dbReference type="ARBA" id="ARBA00022500"/>
    </source>
</evidence>
<reference evidence="15 16" key="1">
    <citation type="submission" date="2015-03" db="EMBL/GenBank/DDBJ databases">
        <title>Draft Genome Sequence of Burkholderia andropogonis type strain ICMP2807, isolated from Sorghum bicolor.</title>
        <authorList>
            <person name="Lopes-Santos L."/>
            <person name="Castro D.B."/>
            <person name="Ottoboni L.M."/>
            <person name="Park D."/>
            <person name="Weirc B.S."/>
            <person name="Destefano S.A."/>
        </authorList>
    </citation>
    <scope>NUCLEOTIDE SEQUENCE [LARGE SCALE GENOMIC DNA]</scope>
    <source>
        <strain evidence="15 16">ICMP2807</strain>
    </source>
</reference>
<dbReference type="Gene3D" id="1.20.120.30">
    <property type="entry name" value="Aspartate receptor, ligand-binding domain"/>
    <property type="match status" value="1"/>
</dbReference>
<evidence type="ECO:0000256" key="5">
    <source>
        <dbReference type="ARBA" id="ARBA00022519"/>
    </source>
</evidence>
<dbReference type="InterPro" id="IPR004090">
    <property type="entry name" value="Chemotax_Me-accpt_rcpt"/>
</dbReference>
<dbReference type="RefSeq" id="WP_046152114.1">
    <property type="nucleotide sequence ID" value="NZ_CADFGU010000004.1"/>
</dbReference>
<sequence>MLQQLSIKSRVFAAFGCLLVLLFAVAGTGQFATRSGSTALKQTYSVQTAAAIALGDFKYNLAITRVTIDRGLLRPLASGSDENRALVTKARAYLTTSKNAYARYQALPKSEEEQRLADAVNADFLKLLSEGIEPSLDGIASGDTASAQNITMNTTPNLALALTKSLTKLNDVLLQQGEQDYNAFQYLLHWVSLGSIGLLAVAVVIAIACGIGVQRAISVPLGQALQACRRIAGGDLSTPIDTRRGDEMGEMMRGLAEMRDGLRQTLQAMLSSSEAMATATQQIASGNADLSRRTESQAAALEQTAASMEELTATVKQNHANATEASDVAQQASAIARNGGGVMDQVVETMTAISAQSQQMASITSVIESIAFQTNILALNAAVEAARAGEQGRGFAVVASEVRTLAQRSANAAKEIKSLIDAANGRVEAGAGLVQTAGKTMAEIVASISRVHHIIDSVSLASREQTDGIQQVNQAVNQMDESTQQNAALVEQTAAAALSLADQSRVLQSSANRFRI</sequence>
<dbReference type="GO" id="GO:0006935">
    <property type="term" value="P:chemotaxis"/>
    <property type="evidence" value="ECO:0007669"/>
    <property type="project" value="UniProtKB-KW"/>
</dbReference>
<dbReference type="CDD" id="cd06225">
    <property type="entry name" value="HAMP"/>
    <property type="match status" value="1"/>
</dbReference>
<evidence type="ECO:0000256" key="3">
    <source>
        <dbReference type="ARBA" id="ARBA00022481"/>
    </source>
</evidence>
<evidence type="ECO:0000259" key="14">
    <source>
        <dbReference type="PROSITE" id="PS50885"/>
    </source>
</evidence>
<keyword evidence="7 12" id="KW-1133">Transmembrane helix</keyword>
<evidence type="ECO:0000313" key="16">
    <source>
        <dbReference type="Proteomes" id="UP000033618"/>
    </source>
</evidence>
<dbReference type="InterPro" id="IPR003660">
    <property type="entry name" value="HAMP_dom"/>
</dbReference>
<proteinExistence type="inferred from homology"/>
<dbReference type="GO" id="GO:0007165">
    <property type="term" value="P:signal transduction"/>
    <property type="evidence" value="ECO:0007669"/>
    <property type="project" value="UniProtKB-KW"/>
</dbReference>
<evidence type="ECO:0000313" key="15">
    <source>
        <dbReference type="EMBL" id="KKB64985.1"/>
    </source>
</evidence>
<dbReference type="PATRIC" id="fig|28092.6.peg.766"/>
<keyword evidence="8 12" id="KW-0472">Membrane</keyword>
<dbReference type="InterPro" id="IPR035440">
    <property type="entry name" value="4HB_MCP_dom_sf"/>
</dbReference>
<dbReference type="SMART" id="SM00283">
    <property type="entry name" value="MA"/>
    <property type="match status" value="1"/>
</dbReference>
<dbReference type="PANTHER" id="PTHR43531:SF14">
    <property type="entry name" value="METHYL-ACCEPTING CHEMOTAXIS PROTEIN I-RELATED"/>
    <property type="match status" value="1"/>
</dbReference>
<keyword evidence="6 12" id="KW-0812">Transmembrane</keyword>
<dbReference type="PROSITE" id="PS50111">
    <property type="entry name" value="CHEMOTAXIS_TRANSDUC_2"/>
    <property type="match status" value="1"/>
</dbReference>
<keyword evidence="5" id="KW-0997">Cell inner membrane</keyword>
<dbReference type="CDD" id="cd11386">
    <property type="entry name" value="MCP_signal"/>
    <property type="match status" value="1"/>
</dbReference>
<comment type="subcellular location">
    <subcellularLocation>
        <location evidence="1">Cell inner membrane</location>
        <topology evidence="1">Multi-pass membrane protein</topology>
    </subcellularLocation>
</comment>
<dbReference type="InterPro" id="IPR051310">
    <property type="entry name" value="MCP_chemotaxis"/>
</dbReference>
<feature type="transmembrane region" description="Helical" evidence="12">
    <location>
        <begin position="187"/>
        <end position="213"/>
    </location>
</feature>
<dbReference type="Pfam" id="PF02203">
    <property type="entry name" value="TarH"/>
    <property type="match status" value="1"/>
</dbReference>
<comment type="caution">
    <text evidence="15">The sequence shown here is derived from an EMBL/GenBank/DDBJ whole genome shotgun (WGS) entry which is preliminary data.</text>
</comment>
<dbReference type="Pfam" id="PF00672">
    <property type="entry name" value="HAMP"/>
    <property type="match status" value="1"/>
</dbReference>
<evidence type="ECO:0000256" key="9">
    <source>
        <dbReference type="ARBA" id="ARBA00023224"/>
    </source>
</evidence>
<protein>
    <submittedName>
        <fullName evidence="15">Membrane protein</fullName>
    </submittedName>
</protein>